<evidence type="ECO:0000313" key="11">
    <source>
        <dbReference type="Proteomes" id="UP000824123"/>
    </source>
</evidence>
<dbReference type="GO" id="GO:0015078">
    <property type="term" value="F:proton transmembrane transporter activity"/>
    <property type="evidence" value="ECO:0007669"/>
    <property type="project" value="InterPro"/>
</dbReference>
<dbReference type="CDD" id="cd18179">
    <property type="entry name" value="ATP-synt_Vo_Ao_c_NTPK_rpt1"/>
    <property type="match status" value="1"/>
</dbReference>
<comment type="caution">
    <text evidence="10">The sequence shown here is derived from an EMBL/GenBank/DDBJ whole genome shotgun (WGS) entry which is preliminary data.</text>
</comment>
<dbReference type="Pfam" id="PF00137">
    <property type="entry name" value="ATP-synt_C"/>
    <property type="match status" value="2"/>
</dbReference>
<feature type="domain" description="V-ATPase proteolipid subunit C-like" evidence="9">
    <location>
        <begin position="91"/>
        <end position="150"/>
    </location>
</feature>
<dbReference type="Gene3D" id="1.20.120.610">
    <property type="entry name" value="lithium bound rotor ring of v- atpase"/>
    <property type="match status" value="1"/>
</dbReference>
<evidence type="ECO:0000256" key="2">
    <source>
        <dbReference type="ARBA" id="ARBA00007296"/>
    </source>
</evidence>
<dbReference type="FunFam" id="1.20.120.610:FF:000005">
    <property type="entry name" value="V-type sodium ATPase subunit K"/>
    <property type="match status" value="1"/>
</dbReference>
<dbReference type="PANTHER" id="PTHR10263">
    <property type="entry name" value="V-TYPE PROTON ATPASE PROTEOLIPID SUBUNIT"/>
    <property type="match status" value="1"/>
</dbReference>
<dbReference type="CDD" id="cd18180">
    <property type="entry name" value="ATP-synt_Vo_Ao_c_NTPK_rpt2"/>
    <property type="match status" value="1"/>
</dbReference>
<reference evidence="10" key="1">
    <citation type="submission" date="2020-10" db="EMBL/GenBank/DDBJ databases">
        <authorList>
            <person name="Gilroy R."/>
        </authorList>
    </citation>
    <scope>NUCLEOTIDE SEQUENCE</scope>
    <source>
        <strain evidence="10">ChiSxjej2B14-8506</strain>
    </source>
</reference>
<keyword evidence="3" id="KW-0813">Transport</keyword>
<comment type="similarity">
    <text evidence="2">Belongs to the V-ATPase proteolipid subunit family.</text>
</comment>
<name>A0A9D1LR17_9FIRM</name>
<evidence type="ECO:0000256" key="8">
    <source>
        <dbReference type="SAM" id="Phobius"/>
    </source>
</evidence>
<dbReference type="InterPro" id="IPR035921">
    <property type="entry name" value="F/V-ATP_Csub_sf"/>
</dbReference>
<dbReference type="SUPFAM" id="SSF81333">
    <property type="entry name" value="F1F0 ATP synthase subunit C"/>
    <property type="match status" value="2"/>
</dbReference>
<accession>A0A9D1LR17</accession>
<dbReference type="Proteomes" id="UP000824123">
    <property type="component" value="Unassembled WGS sequence"/>
</dbReference>
<reference evidence="10" key="2">
    <citation type="journal article" date="2021" name="PeerJ">
        <title>Extensive microbial diversity within the chicken gut microbiome revealed by metagenomics and culture.</title>
        <authorList>
            <person name="Gilroy R."/>
            <person name="Ravi A."/>
            <person name="Getino M."/>
            <person name="Pursley I."/>
            <person name="Horton D.L."/>
            <person name="Alikhan N.F."/>
            <person name="Baker D."/>
            <person name="Gharbi K."/>
            <person name="Hall N."/>
            <person name="Watson M."/>
            <person name="Adriaenssens E.M."/>
            <person name="Foster-Nyarko E."/>
            <person name="Jarju S."/>
            <person name="Secka A."/>
            <person name="Antonio M."/>
            <person name="Oren A."/>
            <person name="Chaudhuri R.R."/>
            <person name="La Ragione R."/>
            <person name="Hildebrand F."/>
            <person name="Pallen M.J."/>
        </authorList>
    </citation>
    <scope>NUCLEOTIDE SEQUENCE</scope>
    <source>
        <strain evidence="10">ChiSxjej2B14-8506</strain>
    </source>
</reference>
<feature type="transmembrane region" description="Helical" evidence="8">
    <location>
        <begin position="88"/>
        <end position="109"/>
    </location>
</feature>
<dbReference type="GO" id="GO:0033177">
    <property type="term" value="C:proton-transporting two-sector ATPase complex, proton-transporting domain"/>
    <property type="evidence" value="ECO:0007669"/>
    <property type="project" value="InterPro"/>
</dbReference>
<evidence type="ECO:0000256" key="7">
    <source>
        <dbReference type="ARBA" id="ARBA00023136"/>
    </source>
</evidence>
<gene>
    <name evidence="10" type="ORF">IAC59_03985</name>
</gene>
<keyword evidence="4 8" id="KW-0812">Transmembrane</keyword>
<evidence type="ECO:0000313" key="10">
    <source>
        <dbReference type="EMBL" id="HIU46397.1"/>
    </source>
</evidence>
<feature type="transmembrane region" description="Helical" evidence="8">
    <location>
        <begin position="59"/>
        <end position="76"/>
    </location>
</feature>
<dbReference type="EMBL" id="DVNK01000027">
    <property type="protein sequence ID" value="HIU46397.1"/>
    <property type="molecule type" value="Genomic_DNA"/>
</dbReference>
<proteinExistence type="inferred from homology"/>
<evidence type="ECO:0000256" key="1">
    <source>
        <dbReference type="ARBA" id="ARBA00004141"/>
    </source>
</evidence>
<feature type="transmembrane region" description="Helical" evidence="8">
    <location>
        <begin position="129"/>
        <end position="154"/>
    </location>
</feature>
<dbReference type="AlphaFoldDB" id="A0A9D1LR17"/>
<protein>
    <submittedName>
        <fullName evidence="10">V-type ATP synthase subunit K</fullName>
    </submittedName>
</protein>
<feature type="domain" description="V-ATPase proteolipid subunit C-like" evidence="9">
    <location>
        <begin position="10"/>
        <end position="68"/>
    </location>
</feature>
<comment type="subcellular location">
    <subcellularLocation>
        <location evidence="1">Membrane</location>
        <topology evidence="1">Multi-pass membrane protein</topology>
    </subcellularLocation>
</comment>
<keyword evidence="5 8" id="KW-1133">Transmembrane helix</keyword>
<evidence type="ECO:0000256" key="4">
    <source>
        <dbReference type="ARBA" id="ARBA00022692"/>
    </source>
</evidence>
<dbReference type="InterPro" id="IPR002379">
    <property type="entry name" value="ATPase_proteolipid_c-like_dom"/>
</dbReference>
<evidence type="ECO:0000259" key="9">
    <source>
        <dbReference type="Pfam" id="PF00137"/>
    </source>
</evidence>
<evidence type="ECO:0000256" key="6">
    <source>
        <dbReference type="ARBA" id="ARBA00023065"/>
    </source>
</evidence>
<keyword evidence="7 8" id="KW-0472">Membrane</keyword>
<evidence type="ECO:0000256" key="3">
    <source>
        <dbReference type="ARBA" id="ARBA00022448"/>
    </source>
</evidence>
<keyword evidence="6" id="KW-0406">Ion transport</keyword>
<sequence>MEMGQILALVGAALAVIMGGIGSAYGVGIAGQATAGVIAENDEAFGKCLVLQVLPGTQGIYGFLIGFIVLIKTNVLGGMISLTNEQGWLVLASCLPIAIVGLVSAIYQGRVAASAIGMVGRNADASGKGIVMTVMVETYAVLALLASFLMVWFII</sequence>
<organism evidence="10 11">
    <name type="scientific">Candidatus Fimadaptatus faecigallinarum</name>
    <dbReference type="NCBI Taxonomy" id="2840814"/>
    <lineage>
        <taxon>Bacteria</taxon>
        <taxon>Bacillati</taxon>
        <taxon>Bacillota</taxon>
        <taxon>Clostridia</taxon>
        <taxon>Eubacteriales</taxon>
        <taxon>Candidatus Fimadaptatus</taxon>
    </lineage>
</organism>
<dbReference type="NCBIfam" id="NF005124">
    <property type="entry name" value="PRK06558.1"/>
    <property type="match status" value="1"/>
</dbReference>
<evidence type="ECO:0000256" key="5">
    <source>
        <dbReference type="ARBA" id="ARBA00022989"/>
    </source>
</evidence>